<keyword evidence="5 9" id="KW-0010">Activator</keyword>
<evidence type="ECO:0000313" key="12">
    <source>
        <dbReference type="EMBL" id="KAH7163166.1"/>
    </source>
</evidence>
<evidence type="ECO:0000259" key="11">
    <source>
        <dbReference type="Pfam" id="PF20719"/>
    </source>
</evidence>
<dbReference type="AlphaFoldDB" id="A0A9P9JJ02"/>
<evidence type="ECO:0000256" key="3">
    <source>
        <dbReference type="ARBA" id="ARBA00019614"/>
    </source>
</evidence>
<accession>A0A9P9JJ02</accession>
<evidence type="ECO:0000259" key="10">
    <source>
        <dbReference type="Pfam" id="PF11635"/>
    </source>
</evidence>
<evidence type="ECO:0000256" key="7">
    <source>
        <dbReference type="ARBA" id="ARBA00023242"/>
    </source>
</evidence>
<keyword evidence="4 9" id="KW-0805">Transcription regulation</keyword>
<evidence type="ECO:0000256" key="8">
    <source>
        <dbReference type="ARBA" id="ARBA00032015"/>
    </source>
</evidence>
<evidence type="ECO:0000256" key="5">
    <source>
        <dbReference type="ARBA" id="ARBA00023159"/>
    </source>
</evidence>
<comment type="similarity">
    <text evidence="2 9">Belongs to the Mediator complex subunit 16 family.</text>
</comment>
<dbReference type="InterPro" id="IPR048339">
    <property type="entry name" value="Mediator_Med16_C"/>
</dbReference>
<reference evidence="12" key="1">
    <citation type="journal article" date="2021" name="Nat. Commun.">
        <title>Genetic determinants of endophytism in the Arabidopsis root mycobiome.</title>
        <authorList>
            <person name="Mesny F."/>
            <person name="Miyauchi S."/>
            <person name="Thiergart T."/>
            <person name="Pickel B."/>
            <person name="Atanasova L."/>
            <person name="Karlsson M."/>
            <person name="Huettel B."/>
            <person name="Barry K.W."/>
            <person name="Haridas S."/>
            <person name="Chen C."/>
            <person name="Bauer D."/>
            <person name="Andreopoulos W."/>
            <person name="Pangilinan J."/>
            <person name="LaButti K."/>
            <person name="Riley R."/>
            <person name="Lipzen A."/>
            <person name="Clum A."/>
            <person name="Drula E."/>
            <person name="Henrissat B."/>
            <person name="Kohler A."/>
            <person name="Grigoriev I.V."/>
            <person name="Martin F.M."/>
            <person name="Hacquard S."/>
        </authorList>
    </citation>
    <scope>NUCLEOTIDE SEQUENCE</scope>
    <source>
        <strain evidence="12">MPI-CAGE-AT-0021</strain>
    </source>
</reference>
<keyword evidence="13" id="KW-1185">Reference proteome</keyword>
<feature type="domain" description="Mediator complex subunit 16 C-terminal" evidence="11">
    <location>
        <begin position="861"/>
        <end position="949"/>
    </location>
</feature>
<dbReference type="Pfam" id="PF11635">
    <property type="entry name" value="Med16_N"/>
    <property type="match status" value="1"/>
</dbReference>
<keyword evidence="6 9" id="KW-0804">Transcription</keyword>
<comment type="subunit">
    <text evidence="9">Component of the Mediator complex.</text>
</comment>
<dbReference type="Proteomes" id="UP000717696">
    <property type="component" value="Unassembled WGS sequence"/>
</dbReference>
<evidence type="ECO:0000313" key="13">
    <source>
        <dbReference type="Proteomes" id="UP000717696"/>
    </source>
</evidence>
<comment type="subcellular location">
    <subcellularLocation>
        <location evidence="1 9">Nucleus</location>
    </subcellularLocation>
</comment>
<dbReference type="EMBL" id="JAGMUU010000001">
    <property type="protein sequence ID" value="KAH7163166.1"/>
    <property type="molecule type" value="Genomic_DNA"/>
</dbReference>
<dbReference type="Pfam" id="PF20719">
    <property type="entry name" value="Med16_C"/>
    <property type="match status" value="1"/>
</dbReference>
<evidence type="ECO:0000256" key="9">
    <source>
        <dbReference type="RuleBase" id="RU364149"/>
    </source>
</evidence>
<protein>
    <recommendedName>
        <fullName evidence="3 9">Mediator of RNA polymerase II transcription subunit 16</fullName>
    </recommendedName>
    <alternativeName>
        <fullName evidence="8 9">Mediator complex subunit 16</fullName>
    </alternativeName>
</protein>
<dbReference type="PANTHER" id="PTHR13224">
    <property type="entry name" value="THYROID HORMONE RECEPTOR-ASSOCIATED PROTEIN-RELATED"/>
    <property type="match status" value="1"/>
</dbReference>
<evidence type="ECO:0000256" key="6">
    <source>
        <dbReference type="ARBA" id="ARBA00023163"/>
    </source>
</evidence>
<dbReference type="GO" id="GO:0045893">
    <property type="term" value="P:positive regulation of DNA-templated transcription"/>
    <property type="evidence" value="ECO:0007669"/>
    <property type="project" value="TreeGrafter"/>
</dbReference>
<comment type="function">
    <text evidence="9">Component of the Mediator complex, a coactivator involved in the regulated transcription of nearly all RNA polymerase II-dependent genes. Mediator functions as a bridge to convey information from gene-specific regulatory proteins to the basal RNA polymerase II transcription machinery. Mediator is recruited to promoters by direct interactions with regulatory proteins and serves as a scaffold for the assembly of a functional preinitiation complex with RNA polymerase II and the general transcription factors.</text>
</comment>
<evidence type="ECO:0000256" key="4">
    <source>
        <dbReference type="ARBA" id="ARBA00023015"/>
    </source>
</evidence>
<dbReference type="OrthoDB" id="4139168at2759"/>
<name>A0A9P9JJ02_9HYPO</name>
<evidence type="ECO:0000256" key="2">
    <source>
        <dbReference type="ARBA" id="ARBA00006543"/>
    </source>
</evidence>
<organism evidence="12 13">
    <name type="scientific">Dactylonectria estremocensis</name>
    <dbReference type="NCBI Taxonomy" id="1079267"/>
    <lineage>
        <taxon>Eukaryota</taxon>
        <taxon>Fungi</taxon>
        <taxon>Dikarya</taxon>
        <taxon>Ascomycota</taxon>
        <taxon>Pezizomycotina</taxon>
        <taxon>Sordariomycetes</taxon>
        <taxon>Hypocreomycetidae</taxon>
        <taxon>Hypocreales</taxon>
        <taxon>Nectriaceae</taxon>
        <taxon>Dactylonectria</taxon>
    </lineage>
</organism>
<dbReference type="InterPro" id="IPR048338">
    <property type="entry name" value="Mediator_Med16"/>
</dbReference>
<feature type="domain" description="Mediator complex subunit Med16 N-terminal" evidence="10">
    <location>
        <begin position="152"/>
        <end position="471"/>
    </location>
</feature>
<evidence type="ECO:0000256" key="1">
    <source>
        <dbReference type="ARBA" id="ARBA00004123"/>
    </source>
</evidence>
<dbReference type="GO" id="GO:0016592">
    <property type="term" value="C:mediator complex"/>
    <property type="evidence" value="ECO:0007669"/>
    <property type="project" value="InterPro"/>
</dbReference>
<dbReference type="InterPro" id="IPR021665">
    <property type="entry name" value="Mediator_Med16_N"/>
</dbReference>
<gene>
    <name evidence="9" type="primary">MED16</name>
    <name evidence="12" type="ORF">B0J13DRAFT_31213</name>
</gene>
<sequence>MTSDKMPLILDNPMPVGLNDVDDLFGDGVGLSIPVRSQSKQLHQRMDELRSRGCCQSVAWSKTGTIASITPDGLTVELRYLQRNPGNGSWDLSEPTPCDLVSGSPTIPIVHLAWAGTSVPDLAVIDSVGRVTILSCSISLNHPHLQRKWDTDSVDEMHGIMGAYWLSIAPSNQQSYNVMHGPANKHGNGYTYESSFVHAVGPNHPNPSKSALFTVTSNGTLRMFWSQANNRIEETTMELESVNLSAARVTHAAFASEKKFLILALATTSTELSLVKIDVSWGVPNQPDKNNPPQAKFLNPSLVERHLSATSWLHREANDANNDAHMSELSHLEVLPSLMDHTGKNTAPPMVVAIRSRAPSDGSYQMAQSILDRWEAIEHRQNLHNGFEQLGNRRNSITSEGPNGMQLRKLDPIILNKVVIGLHIVNFGKTVVLAFADGSVEHRDRFTFEELYTTEDREKVMSLRQAGWAFADEGPCQQMAFSPTYCSMIQMGDDGRVRWNKLQYPPGDIGNSMHDGEEHSAREQYSASIAALTVTTAPAIFYQNNYDDILAIARPYTTKKRFTQDWITELIRILKIQVDYSEDTHHDALVRNGSLQSCLSIMNALGFRGDFSPRSFQGKFSMLSLNVRNVVVLITIASNTPLTVREKLSPLDEPEVVETLAGCAKWSLDLLAWLIDCLFELMNDSKFMELLIPQRFNEIAPYLHDKNNIALHFLLSSSTRGFLSAVCRRLGHLEALSTRAIEFYRRQSATADQSTSSKAAPQLQQAYQRMQHVTSSGLVKVAEFEKLLTQLGADIRQTYQAVLPSLVKAQQPGLQGKQIDMAVKTTRVQFELALLLSASPHPPFLQIMHKFFHKDLRAFRALTDPAQLFFANYDLLEVQDDKRSLAARKARGMTYVDVFKRLEIKPGPNQQWRRCARCARVMEDVFVSRPGFSFVLAQQRKCACNGLWTLVPGSKLLS</sequence>
<comment type="caution">
    <text evidence="12">The sequence shown here is derived from an EMBL/GenBank/DDBJ whole genome shotgun (WGS) entry which is preliminary data.</text>
</comment>
<dbReference type="PANTHER" id="PTHR13224:SF6">
    <property type="entry name" value="MEDIATOR OF RNA POLYMERASE II TRANSCRIPTION SUBUNIT 16"/>
    <property type="match status" value="1"/>
</dbReference>
<proteinExistence type="inferred from homology"/>
<keyword evidence="7 9" id="KW-0539">Nucleus</keyword>